<accession>A0A8J6PGU9</accession>
<dbReference type="EMBL" id="JACRTL010000001">
    <property type="protein sequence ID" value="MBC8610055.1"/>
    <property type="molecule type" value="Genomic_DNA"/>
</dbReference>
<dbReference type="Proteomes" id="UP000632659">
    <property type="component" value="Unassembled WGS sequence"/>
</dbReference>
<dbReference type="Pfam" id="PF04865">
    <property type="entry name" value="Baseplate_J"/>
    <property type="match status" value="1"/>
</dbReference>
<evidence type="ECO:0000313" key="3">
    <source>
        <dbReference type="Proteomes" id="UP000632659"/>
    </source>
</evidence>
<name>A0A8J6PGU9_9FIRM</name>
<comment type="caution">
    <text evidence="2">The sequence shown here is derived from an EMBL/GenBank/DDBJ whole genome shotgun (WGS) entry which is preliminary data.</text>
</comment>
<dbReference type="AlphaFoldDB" id="A0A8J6PGU9"/>
<gene>
    <name evidence="2" type="ORF">H8702_02820</name>
</gene>
<reference evidence="2" key="1">
    <citation type="submission" date="2020-08" db="EMBL/GenBank/DDBJ databases">
        <title>Genome public.</title>
        <authorList>
            <person name="Liu C."/>
            <person name="Sun Q."/>
        </authorList>
    </citation>
    <scope>NUCLEOTIDE SEQUENCE</scope>
    <source>
        <strain evidence="2">NSJ-15</strain>
    </source>
</reference>
<feature type="domain" description="Baseplate protein J-like barrel" evidence="1">
    <location>
        <begin position="84"/>
        <end position="171"/>
    </location>
</feature>
<dbReference type="PANTHER" id="PTHR37829">
    <property type="entry name" value="PHAGE-LIKE ELEMENT PBSX PROTEIN XKDT"/>
    <property type="match status" value="1"/>
</dbReference>
<evidence type="ECO:0000313" key="2">
    <source>
        <dbReference type="EMBL" id="MBC8610055.1"/>
    </source>
</evidence>
<keyword evidence="3" id="KW-1185">Reference proteome</keyword>
<dbReference type="PANTHER" id="PTHR37829:SF3">
    <property type="entry name" value="PROTEIN JAYE-RELATED"/>
    <property type="match status" value="1"/>
</dbReference>
<organism evidence="2 3">
    <name type="scientific">Massiliimalia timonensis</name>
    <dbReference type="NCBI Taxonomy" id="1987501"/>
    <lineage>
        <taxon>Bacteria</taxon>
        <taxon>Bacillati</taxon>
        <taxon>Bacillota</taxon>
        <taxon>Clostridia</taxon>
        <taxon>Eubacteriales</taxon>
        <taxon>Oscillospiraceae</taxon>
        <taxon>Massiliimalia</taxon>
    </lineage>
</organism>
<proteinExistence type="predicted"/>
<protein>
    <submittedName>
        <fullName evidence="2">Baseplate J/gp47 family protein</fullName>
    </submittedName>
</protein>
<dbReference type="InterPro" id="IPR052399">
    <property type="entry name" value="Phage_Baseplate_Assmbl_Protein"/>
</dbReference>
<sequence length="353" mass="38428">MTYQLIYNNLKQTFEEESGYPVHDDSDLGIRMQVIAGELFHLSEQISFCEKQMFPQTATGEYLERHGVSRDLYKKKATAATGILRFSRSSAAAQDIVIPAGTLCTSSSSGGVMYATTEDGVISKGATFADIPAAASEKGGEGNILKGKIDTLVGTVAGVSSVTNPNNFSGGMEEESDQSFRKRLLDSYINPSNGANAKFYQEFALGYERVMSAKTEYQSSGNVLNLYVSDYFRMTDDDLIQQIQDDLKAEKELNVNVQVKAAIPVKQDIEVTVYAKNSQNTGMKQSQVISYLRQKTYELGVGEAFNPYSIAHDIAEQVDGILSISFVQPSGLVKVSAGQIISPGNMSVTVERG</sequence>
<evidence type="ECO:0000259" key="1">
    <source>
        <dbReference type="Pfam" id="PF04865"/>
    </source>
</evidence>
<dbReference type="InterPro" id="IPR006949">
    <property type="entry name" value="Barrel_Baseplate_J-like"/>
</dbReference>
<dbReference type="RefSeq" id="WP_154824558.1">
    <property type="nucleotide sequence ID" value="NZ_JACRTL010000001.1"/>
</dbReference>